<feature type="region of interest" description="Disordered" evidence="1">
    <location>
        <begin position="31"/>
        <end position="83"/>
    </location>
</feature>
<evidence type="ECO:0000313" key="3">
    <source>
        <dbReference type="Proteomes" id="UP001482620"/>
    </source>
</evidence>
<name>A0ABV0UEZ0_9TELE</name>
<protein>
    <submittedName>
        <fullName evidence="2">Uncharacterized protein</fullName>
    </submittedName>
</protein>
<dbReference type="EMBL" id="JAHRIQ010069968">
    <property type="protein sequence ID" value="MEQ2243444.1"/>
    <property type="molecule type" value="Genomic_DNA"/>
</dbReference>
<feature type="compositionally biased region" description="Basic residues" evidence="1">
    <location>
        <begin position="54"/>
        <end position="63"/>
    </location>
</feature>
<evidence type="ECO:0000313" key="2">
    <source>
        <dbReference type="EMBL" id="MEQ2243444.1"/>
    </source>
</evidence>
<reference evidence="2 3" key="1">
    <citation type="submission" date="2021-06" db="EMBL/GenBank/DDBJ databases">
        <authorList>
            <person name="Palmer J.M."/>
        </authorList>
    </citation>
    <scope>NUCLEOTIDE SEQUENCE [LARGE SCALE GENOMIC DNA]</scope>
    <source>
        <strain evidence="3">if_2019</strain>
        <tissue evidence="2">Muscle</tissue>
    </source>
</reference>
<accession>A0ABV0UEZ0</accession>
<dbReference type="Proteomes" id="UP001482620">
    <property type="component" value="Unassembled WGS sequence"/>
</dbReference>
<keyword evidence="3" id="KW-1185">Reference proteome</keyword>
<comment type="caution">
    <text evidence="2">The sequence shown here is derived from an EMBL/GenBank/DDBJ whole genome shotgun (WGS) entry which is preliminary data.</text>
</comment>
<sequence length="110" mass="12176">MKVSGTGGTIKEHWAQLNTVRCLATTLSLSERRCESNQLPRARPSLRTSESHGSRGKQQHTQHTKTSTMTHGSDSGISQGCFASPGTGNLQHWEDNIGSIKYQEMVHNNW</sequence>
<organism evidence="2 3">
    <name type="scientific">Ilyodon furcidens</name>
    <name type="common">goldbreast splitfin</name>
    <dbReference type="NCBI Taxonomy" id="33524"/>
    <lineage>
        <taxon>Eukaryota</taxon>
        <taxon>Metazoa</taxon>
        <taxon>Chordata</taxon>
        <taxon>Craniata</taxon>
        <taxon>Vertebrata</taxon>
        <taxon>Euteleostomi</taxon>
        <taxon>Actinopterygii</taxon>
        <taxon>Neopterygii</taxon>
        <taxon>Teleostei</taxon>
        <taxon>Neoteleostei</taxon>
        <taxon>Acanthomorphata</taxon>
        <taxon>Ovalentaria</taxon>
        <taxon>Atherinomorphae</taxon>
        <taxon>Cyprinodontiformes</taxon>
        <taxon>Goodeidae</taxon>
        <taxon>Ilyodon</taxon>
    </lineage>
</organism>
<gene>
    <name evidence="2" type="ORF">ILYODFUR_007162</name>
</gene>
<proteinExistence type="predicted"/>
<evidence type="ECO:0000256" key="1">
    <source>
        <dbReference type="SAM" id="MobiDB-lite"/>
    </source>
</evidence>